<evidence type="ECO:0000259" key="5">
    <source>
        <dbReference type="Pfam" id="PF00535"/>
    </source>
</evidence>
<protein>
    <submittedName>
        <fullName evidence="6">Glycosyl transferase family 2</fullName>
    </submittedName>
</protein>
<dbReference type="EMBL" id="QFFI01000028">
    <property type="protein sequence ID" value="PWG61702.1"/>
    <property type="molecule type" value="Genomic_DNA"/>
</dbReference>
<comment type="similarity">
    <text evidence="1">Belongs to the glycosyltransferase 2 family.</text>
</comment>
<name>A0A2U2MY38_9GAMM</name>
<evidence type="ECO:0000313" key="6">
    <source>
        <dbReference type="EMBL" id="PWG61702.1"/>
    </source>
</evidence>
<comment type="caution">
    <text evidence="6">The sequence shown here is derived from an EMBL/GenBank/DDBJ whole genome shotgun (WGS) entry which is preliminary data.</text>
</comment>
<dbReference type="Gene3D" id="3.90.550.10">
    <property type="entry name" value="Spore Coat Polysaccharide Biosynthesis Protein SpsA, Chain A"/>
    <property type="match status" value="1"/>
</dbReference>
<evidence type="ECO:0000256" key="4">
    <source>
        <dbReference type="SAM" id="MobiDB-lite"/>
    </source>
</evidence>
<feature type="region of interest" description="Disordered" evidence="4">
    <location>
        <begin position="19"/>
        <end position="51"/>
    </location>
</feature>
<evidence type="ECO:0000313" key="7">
    <source>
        <dbReference type="Proteomes" id="UP000245474"/>
    </source>
</evidence>
<dbReference type="Proteomes" id="UP000245474">
    <property type="component" value="Unassembled WGS sequence"/>
</dbReference>
<organism evidence="6 7">
    <name type="scientific">Sediminicurvatus halobius</name>
    <dbReference type="NCBI Taxonomy" id="2182432"/>
    <lineage>
        <taxon>Bacteria</taxon>
        <taxon>Pseudomonadati</taxon>
        <taxon>Pseudomonadota</taxon>
        <taxon>Gammaproteobacteria</taxon>
        <taxon>Chromatiales</taxon>
        <taxon>Ectothiorhodospiraceae</taxon>
        <taxon>Sediminicurvatus</taxon>
    </lineage>
</organism>
<gene>
    <name evidence="6" type="ORF">DEM34_15185</name>
</gene>
<evidence type="ECO:0000256" key="3">
    <source>
        <dbReference type="ARBA" id="ARBA00022679"/>
    </source>
</evidence>
<feature type="domain" description="Glycosyltransferase 2-like" evidence="5">
    <location>
        <begin position="73"/>
        <end position="250"/>
    </location>
</feature>
<dbReference type="InterPro" id="IPR001173">
    <property type="entry name" value="Glyco_trans_2-like"/>
</dbReference>
<keyword evidence="2" id="KW-0328">Glycosyltransferase</keyword>
<dbReference type="PANTHER" id="PTHR43179">
    <property type="entry name" value="RHAMNOSYLTRANSFERASE WBBL"/>
    <property type="match status" value="1"/>
</dbReference>
<reference evidence="6 7" key="1">
    <citation type="submission" date="2018-05" db="EMBL/GenBank/DDBJ databases">
        <title>Spiribacter halobius sp. nov., a moderately halophilic bacterium isolated from marine solar saltern.</title>
        <authorList>
            <person name="Zheng W.-S."/>
            <person name="Lu D.-C."/>
            <person name="Du Z.-J."/>
        </authorList>
    </citation>
    <scope>NUCLEOTIDE SEQUENCE [LARGE SCALE GENOMIC DNA]</scope>
    <source>
        <strain evidence="6 7">E85</strain>
    </source>
</reference>
<dbReference type="GO" id="GO:0016757">
    <property type="term" value="F:glycosyltransferase activity"/>
    <property type="evidence" value="ECO:0007669"/>
    <property type="project" value="UniProtKB-KW"/>
</dbReference>
<dbReference type="PANTHER" id="PTHR43179:SF12">
    <property type="entry name" value="GALACTOFURANOSYLTRANSFERASE GLFT2"/>
    <property type="match status" value="1"/>
</dbReference>
<accession>A0A2U2MY38</accession>
<dbReference type="AlphaFoldDB" id="A0A2U2MY38"/>
<keyword evidence="3 6" id="KW-0808">Transferase</keyword>
<sequence length="390" mass="42879">MWTVCTSLVTPATSIRTRSVRRSGGSGWASRLPGRWKPAHDRPKRSGAGVSGYCAPGSAVGNHREGGATRLDVLVCTHNRAALLRRVIESLNAANRPSDTTVRLVVVANACSDGTGEYLAGYDAGQGRLPLTWYEEPVPGKAHALNVVLPRLTGDLVAFVDDDHRVDPGYLCAVARGFAEHPDAAMLCGRIRPDWDGSEPVWVHDRGAYRIYPLPVPNFDLGPEPREVTRDVAVPGGGNLAIRRALFDRVGPFRQHLGPIGHNLGGAEDIDWVIRALQLGVRLRYEPAMTQYHYVDAERLTLGYLMRKAYQRSASMVPYGRGPGPGHVPRYMYRKIAKHLVWSVLALRPQARRFHLVRLAASLGEWKGFRQPVPAGLDQESGQPVHRDAP</sequence>
<dbReference type="SUPFAM" id="SSF53448">
    <property type="entry name" value="Nucleotide-diphospho-sugar transferases"/>
    <property type="match status" value="1"/>
</dbReference>
<keyword evidence="7" id="KW-1185">Reference proteome</keyword>
<evidence type="ECO:0000256" key="1">
    <source>
        <dbReference type="ARBA" id="ARBA00006739"/>
    </source>
</evidence>
<dbReference type="InterPro" id="IPR029044">
    <property type="entry name" value="Nucleotide-diphossugar_trans"/>
</dbReference>
<dbReference type="CDD" id="cd06423">
    <property type="entry name" value="CESA_like"/>
    <property type="match status" value="1"/>
</dbReference>
<dbReference type="OrthoDB" id="9781367at2"/>
<evidence type="ECO:0000256" key="2">
    <source>
        <dbReference type="ARBA" id="ARBA00022676"/>
    </source>
</evidence>
<proteinExistence type="inferred from homology"/>
<dbReference type="Pfam" id="PF00535">
    <property type="entry name" value="Glycos_transf_2"/>
    <property type="match status" value="1"/>
</dbReference>